<reference evidence="13 14" key="2">
    <citation type="journal article" date="2008" name="Bioinformatics">
        <title>Assembly reconciliation.</title>
        <authorList>
            <person name="Zimin A.V."/>
            <person name="Smith D.R."/>
            <person name="Sutton G."/>
            <person name="Yorke J.A."/>
        </authorList>
    </citation>
    <scope>NUCLEOTIDE SEQUENCE [LARGE SCALE GENOMIC DNA]</scope>
    <source>
        <strain evidence="13 14">TSC#14021-0224.01</strain>
    </source>
</reference>
<dbReference type="InterPro" id="IPR041555">
    <property type="entry name" value="MG3"/>
</dbReference>
<comment type="subunit">
    <text evidence="7">Heterodimer of a TEP1-N chain and an TEP1-C chain non-covalently linked. Forms a complex composed of TEP1-N and TEP1-C heterodimer, LRIM1 and APL1C; the interaction stabilizes TEP1-N and TEP1-C heterodimer, prevents its binding to tissues while circulating in the hemolymph and protects the thioester bond from hydrolysis. Mature TEP1 and to a lesser extent full-length TEP1 interact with SPCLIP1; the interaction is induced by microbial infection.</text>
</comment>
<dbReference type="Proteomes" id="UP000008711">
    <property type="component" value="Unassembled WGS sequence"/>
</dbReference>
<dbReference type="InterPro" id="IPR019742">
    <property type="entry name" value="MacrogloblnA2_CS"/>
</dbReference>
<keyword evidence="5" id="KW-0325">Glycoprotein</keyword>
<dbReference type="PANTHER" id="PTHR11412:SF136">
    <property type="entry name" value="CD109 ANTIGEN"/>
    <property type="match status" value="1"/>
</dbReference>
<evidence type="ECO:0000259" key="10">
    <source>
        <dbReference type="SMART" id="SM01359"/>
    </source>
</evidence>
<dbReference type="SUPFAM" id="SSF49410">
    <property type="entry name" value="Alpha-macroglobulin receptor domain"/>
    <property type="match status" value="1"/>
</dbReference>
<feature type="chain" id="PRO_5002794184" description="TEP1-F" evidence="9">
    <location>
        <begin position="20"/>
        <end position="1344"/>
    </location>
</feature>
<dbReference type="FunFam" id="2.60.40.1930:FF:000001">
    <property type="entry name" value="CD109 isoform 3"/>
    <property type="match status" value="1"/>
</dbReference>
<evidence type="ECO:0000313" key="13">
    <source>
        <dbReference type="EMBL" id="EDV58062.1"/>
    </source>
</evidence>
<dbReference type="HOGENOM" id="CLU_001634_5_3_1"/>
<keyword evidence="4" id="KW-1015">Disulfide bond</keyword>
<feature type="domain" description="Alpha-macroglobulin receptor-binding" evidence="12">
    <location>
        <begin position="1246"/>
        <end position="1336"/>
    </location>
</feature>
<reference evidence="13 14" key="1">
    <citation type="journal article" date="2007" name="Nature">
        <title>Evolution of genes and genomes on the Drosophila phylogeny.</title>
        <authorList>
            <consortium name="Drosophila 12 Genomes Consortium"/>
            <person name="Clark A.G."/>
            <person name="Eisen M.B."/>
            <person name="Smith D.R."/>
            <person name="Bergman C.M."/>
            <person name="Oliver B."/>
            <person name="Markow T.A."/>
            <person name="Kaufman T.C."/>
            <person name="Kellis M."/>
            <person name="Gelbart W."/>
            <person name="Iyer V.N."/>
            <person name="Pollard D.A."/>
            <person name="Sackton T.B."/>
            <person name="Larracuente A.M."/>
            <person name="Singh N.D."/>
            <person name="Abad J.P."/>
            <person name="Abt D.N."/>
            <person name="Adryan B."/>
            <person name="Aguade M."/>
            <person name="Akashi H."/>
            <person name="Anderson W.W."/>
            <person name="Aquadro C.F."/>
            <person name="Ardell D.H."/>
            <person name="Arguello R."/>
            <person name="Artieri C.G."/>
            <person name="Barbash D.A."/>
            <person name="Barker D."/>
            <person name="Barsanti P."/>
            <person name="Batterham P."/>
            <person name="Batzoglou S."/>
            <person name="Begun D."/>
            <person name="Bhutkar A."/>
            <person name="Blanco E."/>
            <person name="Bosak S.A."/>
            <person name="Bradley R.K."/>
            <person name="Brand A.D."/>
            <person name="Brent M.R."/>
            <person name="Brooks A.N."/>
            <person name="Brown R.H."/>
            <person name="Butlin R.K."/>
            <person name="Caggese C."/>
            <person name="Calvi B.R."/>
            <person name="Bernardo de Carvalho A."/>
            <person name="Caspi A."/>
            <person name="Castrezana S."/>
            <person name="Celniker S.E."/>
            <person name="Chang J.L."/>
            <person name="Chapple C."/>
            <person name="Chatterji S."/>
            <person name="Chinwalla A."/>
            <person name="Civetta A."/>
            <person name="Clifton S.W."/>
            <person name="Comeron J.M."/>
            <person name="Costello J.C."/>
            <person name="Coyne J.A."/>
            <person name="Daub J."/>
            <person name="David R.G."/>
            <person name="Delcher A.L."/>
            <person name="Delehaunty K."/>
            <person name="Do C.B."/>
            <person name="Ebling H."/>
            <person name="Edwards K."/>
            <person name="Eickbush T."/>
            <person name="Evans J.D."/>
            <person name="Filipski A."/>
            <person name="Findeiss S."/>
            <person name="Freyhult E."/>
            <person name="Fulton L."/>
            <person name="Fulton R."/>
            <person name="Garcia A.C."/>
            <person name="Gardiner A."/>
            <person name="Garfield D.A."/>
            <person name="Garvin B.E."/>
            <person name="Gibson G."/>
            <person name="Gilbert D."/>
            <person name="Gnerre S."/>
            <person name="Godfrey J."/>
            <person name="Good R."/>
            <person name="Gotea V."/>
            <person name="Gravely B."/>
            <person name="Greenberg A.J."/>
            <person name="Griffiths-Jones S."/>
            <person name="Gross S."/>
            <person name="Guigo R."/>
            <person name="Gustafson E.A."/>
            <person name="Haerty W."/>
            <person name="Hahn M.W."/>
            <person name="Halligan D.L."/>
            <person name="Halpern A.L."/>
            <person name="Halter G.M."/>
            <person name="Han M.V."/>
            <person name="Heger A."/>
            <person name="Hillier L."/>
            <person name="Hinrichs A.S."/>
            <person name="Holmes I."/>
            <person name="Hoskins R.A."/>
            <person name="Hubisz M.J."/>
            <person name="Hultmark D."/>
            <person name="Huntley M.A."/>
            <person name="Jaffe D.B."/>
            <person name="Jagadeeshan S."/>
            <person name="Jeck W.R."/>
            <person name="Johnson J."/>
            <person name="Jones C.D."/>
            <person name="Jordan W.C."/>
            <person name="Karpen G.H."/>
            <person name="Kataoka E."/>
            <person name="Keightley P.D."/>
            <person name="Kheradpour P."/>
            <person name="Kirkness E.F."/>
            <person name="Koerich L.B."/>
            <person name="Kristiansen K."/>
            <person name="Kudrna D."/>
            <person name="Kulathinal R.J."/>
            <person name="Kumar S."/>
            <person name="Kwok R."/>
            <person name="Lander E."/>
            <person name="Langley C.H."/>
            <person name="Lapoint R."/>
            <person name="Lazzaro B.P."/>
            <person name="Lee S.J."/>
            <person name="Levesque L."/>
            <person name="Li R."/>
            <person name="Lin C.F."/>
            <person name="Lin M.F."/>
            <person name="Lindblad-Toh K."/>
            <person name="Llopart A."/>
            <person name="Long M."/>
            <person name="Low L."/>
            <person name="Lozovsky E."/>
            <person name="Lu J."/>
            <person name="Luo M."/>
            <person name="Machado C.A."/>
            <person name="Makalowski W."/>
            <person name="Marzo M."/>
            <person name="Matsuda M."/>
            <person name="Matzkin L."/>
            <person name="McAllister B."/>
            <person name="McBride C.S."/>
            <person name="McKernan B."/>
            <person name="McKernan K."/>
            <person name="Mendez-Lago M."/>
            <person name="Minx P."/>
            <person name="Mollenhauer M.U."/>
            <person name="Montooth K."/>
            <person name="Mount S.M."/>
            <person name="Mu X."/>
            <person name="Myers E."/>
            <person name="Negre B."/>
            <person name="Newfeld S."/>
            <person name="Nielsen R."/>
            <person name="Noor M.A."/>
            <person name="O'Grady P."/>
            <person name="Pachter L."/>
            <person name="Papaceit M."/>
            <person name="Parisi M.J."/>
            <person name="Parisi M."/>
            <person name="Parts L."/>
            <person name="Pedersen J.S."/>
            <person name="Pesole G."/>
            <person name="Phillippy A.M."/>
            <person name="Ponting C.P."/>
            <person name="Pop M."/>
            <person name="Porcelli D."/>
            <person name="Powell J.R."/>
            <person name="Prohaska S."/>
            <person name="Pruitt K."/>
            <person name="Puig M."/>
            <person name="Quesneville H."/>
            <person name="Ram K.R."/>
            <person name="Rand D."/>
            <person name="Rasmussen M.D."/>
            <person name="Reed L.K."/>
            <person name="Reenan R."/>
            <person name="Reily A."/>
            <person name="Remington K.A."/>
            <person name="Rieger T.T."/>
            <person name="Ritchie M.G."/>
            <person name="Robin C."/>
            <person name="Rogers Y.H."/>
            <person name="Rohde C."/>
            <person name="Rozas J."/>
            <person name="Rubenfield M.J."/>
            <person name="Ruiz A."/>
            <person name="Russo S."/>
            <person name="Salzberg S.L."/>
            <person name="Sanchez-Gracia A."/>
            <person name="Saranga D.J."/>
            <person name="Sato H."/>
            <person name="Schaeffer S.W."/>
            <person name="Schatz M.C."/>
            <person name="Schlenke T."/>
            <person name="Schwartz R."/>
            <person name="Segarra C."/>
            <person name="Singh R.S."/>
            <person name="Sirot L."/>
            <person name="Sirota M."/>
            <person name="Sisneros N.B."/>
            <person name="Smith C.D."/>
            <person name="Smith T.F."/>
            <person name="Spieth J."/>
            <person name="Stage D.E."/>
            <person name="Stark A."/>
            <person name="Stephan W."/>
            <person name="Strausberg R.L."/>
            <person name="Strempel S."/>
            <person name="Sturgill D."/>
            <person name="Sutton G."/>
            <person name="Sutton G.G."/>
            <person name="Tao W."/>
            <person name="Teichmann S."/>
            <person name="Tobari Y.N."/>
            <person name="Tomimura Y."/>
            <person name="Tsolas J.M."/>
            <person name="Valente V.L."/>
            <person name="Venter E."/>
            <person name="Venter J.C."/>
            <person name="Vicario S."/>
            <person name="Vieira F.G."/>
            <person name="Vilella A.J."/>
            <person name="Villasante A."/>
            <person name="Walenz B."/>
            <person name="Wang J."/>
            <person name="Wasserman M."/>
            <person name="Watts T."/>
            <person name="Wilson D."/>
            <person name="Wilson R.K."/>
            <person name="Wing R.A."/>
            <person name="Wolfner M.F."/>
            <person name="Wong A."/>
            <person name="Wong G.K."/>
            <person name="Wu C.I."/>
            <person name="Wu G."/>
            <person name="Yamamoto D."/>
            <person name="Yang H.P."/>
            <person name="Yang S.P."/>
            <person name="Yorke J.A."/>
            <person name="Yoshida K."/>
            <person name="Zdobnov E."/>
            <person name="Zhang P."/>
            <person name="Zhang Y."/>
            <person name="Zimin A.V."/>
            <person name="Baldwin J."/>
            <person name="Abdouelleil A."/>
            <person name="Abdulkadir J."/>
            <person name="Abebe A."/>
            <person name="Abera B."/>
            <person name="Abreu J."/>
            <person name="Acer S.C."/>
            <person name="Aftuck L."/>
            <person name="Alexander A."/>
            <person name="An P."/>
            <person name="Anderson E."/>
            <person name="Anderson S."/>
            <person name="Arachi H."/>
            <person name="Azer M."/>
            <person name="Bachantsang P."/>
            <person name="Barry A."/>
            <person name="Bayul T."/>
            <person name="Berlin A."/>
            <person name="Bessette D."/>
            <person name="Bloom T."/>
            <person name="Blye J."/>
            <person name="Boguslavskiy L."/>
            <person name="Bonnet C."/>
            <person name="Boukhgalter B."/>
            <person name="Bourzgui I."/>
            <person name="Brown A."/>
            <person name="Cahill P."/>
            <person name="Channer S."/>
            <person name="Cheshatsang Y."/>
            <person name="Chuda L."/>
            <person name="Citroen M."/>
            <person name="Collymore A."/>
            <person name="Cooke P."/>
            <person name="Costello M."/>
            <person name="D'Aco K."/>
            <person name="Daza R."/>
            <person name="De Haan G."/>
            <person name="DeGray S."/>
            <person name="DeMaso C."/>
            <person name="Dhargay N."/>
            <person name="Dooley K."/>
            <person name="Dooley E."/>
            <person name="Doricent M."/>
            <person name="Dorje P."/>
            <person name="Dorjee K."/>
            <person name="Dupes A."/>
            <person name="Elong R."/>
            <person name="Falk J."/>
            <person name="Farina A."/>
            <person name="Faro S."/>
            <person name="Ferguson D."/>
            <person name="Fisher S."/>
            <person name="Foley C.D."/>
            <person name="Franke A."/>
            <person name="Friedrich D."/>
            <person name="Gadbois L."/>
            <person name="Gearin G."/>
            <person name="Gearin C.R."/>
            <person name="Giannoukos G."/>
            <person name="Goode T."/>
            <person name="Graham J."/>
            <person name="Grandbois E."/>
            <person name="Grewal S."/>
            <person name="Gyaltsen K."/>
            <person name="Hafez N."/>
            <person name="Hagos B."/>
            <person name="Hall J."/>
            <person name="Henson C."/>
            <person name="Hollinger A."/>
            <person name="Honan T."/>
            <person name="Huard M.D."/>
            <person name="Hughes L."/>
            <person name="Hurhula B."/>
            <person name="Husby M.E."/>
            <person name="Kamat A."/>
            <person name="Kanga B."/>
            <person name="Kashin S."/>
            <person name="Khazanovich D."/>
            <person name="Kisner P."/>
            <person name="Lance K."/>
            <person name="Lara M."/>
            <person name="Lee W."/>
            <person name="Lennon N."/>
            <person name="Letendre F."/>
            <person name="LeVine R."/>
            <person name="Lipovsky A."/>
            <person name="Liu X."/>
            <person name="Liu J."/>
            <person name="Liu S."/>
            <person name="Lokyitsang T."/>
            <person name="Lokyitsang Y."/>
            <person name="Lubonja R."/>
            <person name="Lui A."/>
            <person name="MacDonald P."/>
            <person name="Magnisalis V."/>
            <person name="Maru K."/>
            <person name="Matthews C."/>
            <person name="McCusker W."/>
            <person name="McDonough S."/>
            <person name="Mehta T."/>
            <person name="Meldrim J."/>
            <person name="Meneus L."/>
            <person name="Mihai O."/>
            <person name="Mihalev A."/>
            <person name="Mihova T."/>
            <person name="Mittelman R."/>
            <person name="Mlenga V."/>
            <person name="Montmayeur A."/>
            <person name="Mulrain L."/>
            <person name="Navidi A."/>
            <person name="Naylor J."/>
            <person name="Negash T."/>
            <person name="Nguyen T."/>
            <person name="Nguyen N."/>
            <person name="Nicol R."/>
            <person name="Norbu C."/>
            <person name="Norbu N."/>
            <person name="Novod N."/>
            <person name="O'Neill B."/>
            <person name="Osman S."/>
            <person name="Markiewicz E."/>
            <person name="Oyono O.L."/>
            <person name="Patti C."/>
            <person name="Phunkhang P."/>
            <person name="Pierre F."/>
            <person name="Priest M."/>
            <person name="Raghuraman S."/>
            <person name="Rege F."/>
            <person name="Reyes R."/>
            <person name="Rise C."/>
            <person name="Rogov P."/>
            <person name="Ross K."/>
            <person name="Ryan E."/>
            <person name="Settipalli S."/>
            <person name="Shea T."/>
            <person name="Sherpa N."/>
            <person name="Shi L."/>
            <person name="Shih D."/>
            <person name="Sparrow T."/>
            <person name="Spaulding J."/>
            <person name="Stalker J."/>
            <person name="Stange-Thomann N."/>
            <person name="Stavropoulos S."/>
            <person name="Stone C."/>
            <person name="Strader C."/>
            <person name="Tesfaye S."/>
            <person name="Thomson T."/>
            <person name="Thoulutsang Y."/>
            <person name="Thoulutsang D."/>
            <person name="Topham K."/>
            <person name="Topping I."/>
            <person name="Tsamla T."/>
            <person name="Vassiliev H."/>
            <person name="Vo A."/>
            <person name="Wangchuk T."/>
            <person name="Wangdi T."/>
            <person name="Weiand M."/>
            <person name="Wilkinson J."/>
            <person name="Wilson A."/>
            <person name="Yadav S."/>
            <person name="Young G."/>
            <person name="Yu Q."/>
            <person name="Zembek L."/>
            <person name="Zhong D."/>
            <person name="Zimmer A."/>
            <person name="Zwirko Z."/>
            <person name="Jaffe D.B."/>
            <person name="Alvarez P."/>
            <person name="Brockman W."/>
            <person name="Butler J."/>
            <person name="Chin C."/>
            <person name="Gnerre S."/>
            <person name="Grabherr M."/>
            <person name="Kleber M."/>
            <person name="Mauceli E."/>
            <person name="MacCallum I."/>
        </authorList>
    </citation>
    <scope>NUCLEOTIDE SEQUENCE [LARGE SCALE GENOMIC DNA]</scope>
    <source>
        <strain evidence="13 14">TSC#14021-0224.01</strain>
    </source>
</reference>
<evidence type="ECO:0000313" key="14">
    <source>
        <dbReference type="Proteomes" id="UP000008711"/>
    </source>
</evidence>
<dbReference type="Pfam" id="PF01835">
    <property type="entry name" value="MG2"/>
    <property type="match status" value="1"/>
</dbReference>
<dbReference type="InterPro" id="IPR009048">
    <property type="entry name" value="A-macroglobulin_rcpt-bd"/>
</dbReference>
<evidence type="ECO:0000256" key="1">
    <source>
        <dbReference type="ARBA" id="ARBA00022729"/>
    </source>
</evidence>
<dbReference type="Pfam" id="PF07678">
    <property type="entry name" value="TED_complement"/>
    <property type="match status" value="1"/>
</dbReference>
<evidence type="ECO:0000256" key="2">
    <source>
        <dbReference type="ARBA" id="ARBA00022859"/>
    </source>
</evidence>
<dbReference type="Pfam" id="PF07703">
    <property type="entry name" value="A2M_BRD"/>
    <property type="match status" value="1"/>
</dbReference>
<dbReference type="GeneID" id="6542269"/>
<dbReference type="SMART" id="SM01361">
    <property type="entry name" value="A2M_recep"/>
    <property type="match status" value="1"/>
</dbReference>
<evidence type="ECO:0000256" key="9">
    <source>
        <dbReference type="SAM" id="SignalP"/>
    </source>
</evidence>
<keyword evidence="1 9" id="KW-0732">Signal</keyword>
<dbReference type="Gene3D" id="2.60.40.1930">
    <property type="match status" value="2"/>
</dbReference>
<name>B3N624_DROER</name>
<dbReference type="Gene3D" id="2.60.40.2950">
    <property type="match status" value="1"/>
</dbReference>
<dbReference type="Gene3D" id="2.60.40.10">
    <property type="entry name" value="Immunoglobulins"/>
    <property type="match status" value="1"/>
</dbReference>
<feature type="domain" description="Alpha-2-macroglobulin bait region" evidence="10">
    <location>
        <begin position="409"/>
        <end position="543"/>
    </location>
</feature>
<keyword evidence="3" id="KW-0882">Thioester bond</keyword>
<dbReference type="InterPro" id="IPR047565">
    <property type="entry name" value="Alpha-macroglob_thiol-ester_cl"/>
</dbReference>
<evidence type="ECO:0000256" key="3">
    <source>
        <dbReference type="ARBA" id="ARBA00022966"/>
    </source>
</evidence>
<feature type="domain" description="Alpha-2-macroglobulin" evidence="11">
    <location>
        <begin position="635"/>
        <end position="727"/>
    </location>
</feature>
<dbReference type="SMART" id="SM01360">
    <property type="entry name" value="A2M"/>
    <property type="match status" value="1"/>
</dbReference>
<evidence type="ECO:0000256" key="6">
    <source>
        <dbReference type="ARBA" id="ARBA00057615"/>
    </source>
</evidence>
<feature type="signal peptide" evidence="9">
    <location>
        <begin position="1"/>
        <end position="19"/>
    </location>
</feature>
<dbReference type="KEGG" id="der:6542269"/>
<dbReference type="Gene3D" id="1.50.10.20">
    <property type="match status" value="1"/>
</dbReference>
<protein>
    <recommendedName>
        <fullName evidence="8">TEP1-F</fullName>
    </recommendedName>
</protein>
<dbReference type="PROSITE" id="PS00477">
    <property type="entry name" value="ALPHA_2_MACROGLOBULIN"/>
    <property type="match status" value="1"/>
</dbReference>
<comment type="function">
    <text evidence="6">Binds covalently through a thioester bond to the pathogen surface resulting in pathogen clearance.</text>
</comment>
<dbReference type="Gene3D" id="2.60.120.1540">
    <property type="match status" value="1"/>
</dbReference>
<dbReference type="Pfam" id="PF17791">
    <property type="entry name" value="MG3"/>
    <property type="match status" value="1"/>
</dbReference>
<evidence type="ECO:0000259" key="11">
    <source>
        <dbReference type="SMART" id="SM01360"/>
    </source>
</evidence>
<gene>
    <name evidence="13" type="primary">Dere\Tep1</name>
    <name evidence="13" type="synonym">Dere\GG24187</name>
    <name evidence="13" type="synonym">dere_GLEANR_8939</name>
    <name evidence="13" type="synonym">GG24187</name>
    <name evidence="13" type="synonym">TEP1</name>
    <name evidence="13" type="synonym">Tep1</name>
    <name evidence="13" type="synonym">TEP1ere</name>
    <name evidence="13" type="ORF">Dere_GG24187</name>
</gene>
<dbReference type="GO" id="GO:0005615">
    <property type="term" value="C:extracellular space"/>
    <property type="evidence" value="ECO:0007669"/>
    <property type="project" value="InterPro"/>
</dbReference>
<dbReference type="InterPro" id="IPR013783">
    <property type="entry name" value="Ig-like_fold"/>
</dbReference>
<evidence type="ECO:0000256" key="4">
    <source>
        <dbReference type="ARBA" id="ARBA00023157"/>
    </source>
</evidence>
<evidence type="ECO:0000256" key="8">
    <source>
        <dbReference type="ARBA" id="ARBA00078071"/>
    </source>
</evidence>
<dbReference type="Gene3D" id="2.60.40.1940">
    <property type="match status" value="1"/>
</dbReference>
<dbReference type="Pfam" id="PF00207">
    <property type="entry name" value="A2M"/>
    <property type="match status" value="1"/>
</dbReference>
<dbReference type="SMART" id="SM01359">
    <property type="entry name" value="A2M_N_2"/>
    <property type="match status" value="1"/>
</dbReference>
<dbReference type="InterPro" id="IPR001599">
    <property type="entry name" value="Macroglobln_a2"/>
</dbReference>
<dbReference type="SUPFAM" id="SSF48239">
    <property type="entry name" value="Terpenoid cyclases/Protein prenyltransferases"/>
    <property type="match status" value="1"/>
</dbReference>
<keyword evidence="14" id="KW-1185">Reference proteome</keyword>
<dbReference type="Gene3D" id="2.60.40.690">
    <property type="entry name" value="Alpha-macroglobulin, receptor-binding domain"/>
    <property type="match status" value="1"/>
</dbReference>
<dbReference type="PhylomeDB" id="B3N624"/>
<dbReference type="Pfam" id="PF07677">
    <property type="entry name" value="A2M_recep"/>
    <property type="match status" value="1"/>
</dbReference>
<sequence length="1344" mass="150098">MLWLILSSAILHCVLLTNADGLYSVVAPKTLRSKSAYNVVVAVQNAPRATNVSVSLTGPSFSLGKHVEVSAMSSKTVRFDIPKLTEGKYKLEVVGSGGIEFRNSTKLDFATDKNRIYIQTDKATYKPGDKIQFRVLFLDKHTRPAVIDKAIAIEIRDGDHNLIRQWKDIIPRSVYSGELQLSDRPVLGNWTLTVTAQDDGKETKTLVVDKYVVPKFEVFVITAKDVAASAGYIRATIRARYTFKKPVKGHVVASIEGSSAKKNLPIDGQVNVEFPIPATGKSLLKITATVAEELTNLKHNATAYVTVHQHRHKLEDLFWPTHYRPGVMYEFKTVVRNLDGSPVTDSSKNVNFNVKCCHASRNFPAFLQNSIATQHIMLPDTTCKSCLVTVTYDTAANLGRYLYKLDATLNIAVITKRPQLRKELKINIKSNNYLPYIIVTILARGNIFLSQYIKVEEREKSHEFKFVPTFEMVPQATIFVHYIVNGDFMSAKETVDIEKDFENTIEISTEKEARPGDKVSLRVKTNPHSFVGLLGVDQSVLLLRSGNDLNREQILNNLATDSTDLVTLTNANIFIPKSSGGCYTNDDQNNCTGAPISRTVFQKVESVRNSAPVPTVSSSKAQASLPPVRKLFPETWLFSNIRSVGASGETSINTTVPDTMTSWVITGFSLNYQTGLAVTRNPHRIRVFQPFFVTTNLPYSVKHGEVIAIPVVVFNYLGMDVEARVSMDNSEGEYEFIETTSANVSQKKKRVEREKKLWIPASTGRSISFMIRPRKVGLTTLKISAISPNAGDRLHQILKVEAEGVPKYVNKAVLITVQRRKRRSLAPPEKTLVIEEIHDAVEGSVCREIQVSGSSQAPQLEHLDGLVRKPYGCGEQNMFNFVPSILALSYLEASNRSDKKIEHIARVYVETGYQNELSYKRSDGSFSAWGKYDPAGSTWLTAYVIRSFHQAAKYIDIDDSVLAAGLDFIASRQSANGIFKELGRLIQNSHGSPLALTSFVLLTFFENEKYKNKYQKVIARAVNWVAEEVTRSNNAYDLAIAALALSLAKHRSAQSTLTKLESLAKRRGDHKWWTGADNSKSSDVETTSYVLLALLEQNGLDSAKPIVDWLISKRNSNGGFVSSQDTVVGIMALTKYELASQMTTEGIDVQLSYLDKHRKHLRVGKDNKFKVQTHRLPENATEVKCTATGQGRALVQLSYRYNVATAVKSPSFKLRTKVMQSDKYRLILNICGEYTPIANSERSKPTNMALMQVQLPSGYVCDTDSFALIAAIPDVKRVESKRGDTEVHIYFEKLHPNAPKCLNLKAIYTHAVAEQKPSWVQLYDYYATERKATEFYHVDSPRIL</sequence>
<dbReference type="eggNOG" id="KOG1366">
    <property type="taxonomic scope" value="Eukaryota"/>
</dbReference>
<dbReference type="InterPro" id="IPR011626">
    <property type="entry name" value="Alpha-macroglobulin_TED"/>
</dbReference>
<dbReference type="CTD" id="7011"/>
<evidence type="ECO:0000256" key="7">
    <source>
        <dbReference type="ARBA" id="ARBA00063781"/>
    </source>
</evidence>
<dbReference type="InterPro" id="IPR008930">
    <property type="entry name" value="Terpenoid_cyclase/PrenylTrfase"/>
</dbReference>
<dbReference type="FunFam" id="2.60.40.10:FF:000155">
    <property type="entry name" value="complement C3 isoform X1"/>
    <property type="match status" value="1"/>
</dbReference>
<dbReference type="SMART" id="SM01419">
    <property type="entry name" value="Thiol-ester_cl"/>
    <property type="match status" value="1"/>
</dbReference>
<dbReference type="InterPro" id="IPR002890">
    <property type="entry name" value="MG2"/>
</dbReference>
<dbReference type="GO" id="GO:0045087">
    <property type="term" value="P:innate immune response"/>
    <property type="evidence" value="ECO:0007669"/>
    <property type="project" value="EnsemblMetazoa"/>
</dbReference>
<organism evidence="13 14">
    <name type="scientific">Drosophila erecta</name>
    <name type="common">Fruit fly</name>
    <dbReference type="NCBI Taxonomy" id="7220"/>
    <lineage>
        <taxon>Eukaryota</taxon>
        <taxon>Metazoa</taxon>
        <taxon>Ecdysozoa</taxon>
        <taxon>Arthropoda</taxon>
        <taxon>Hexapoda</taxon>
        <taxon>Insecta</taxon>
        <taxon>Pterygota</taxon>
        <taxon>Neoptera</taxon>
        <taxon>Endopterygota</taxon>
        <taxon>Diptera</taxon>
        <taxon>Brachycera</taxon>
        <taxon>Muscomorpha</taxon>
        <taxon>Ephydroidea</taxon>
        <taxon>Drosophilidae</taxon>
        <taxon>Drosophila</taxon>
        <taxon>Sophophora</taxon>
    </lineage>
</organism>
<dbReference type="InterPro" id="IPR011625">
    <property type="entry name" value="A2M_N_BRD"/>
</dbReference>
<accession>B3N624</accession>
<dbReference type="FunFam" id="6.20.50.160:FF:000002">
    <property type="entry name" value="Thioester-containing protein 2, isoform B"/>
    <property type="match status" value="1"/>
</dbReference>
<keyword evidence="2" id="KW-0391">Immunity</keyword>
<dbReference type="GO" id="GO:0004866">
    <property type="term" value="F:endopeptidase inhibitor activity"/>
    <property type="evidence" value="ECO:0007669"/>
    <property type="project" value="InterPro"/>
</dbReference>
<dbReference type="InterPro" id="IPR036595">
    <property type="entry name" value="A-macroglobulin_rcpt-bd_sf"/>
</dbReference>
<dbReference type="InterPro" id="IPR050473">
    <property type="entry name" value="A2M/Complement_sys"/>
</dbReference>
<proteinExistence type="predicted"/>
<evidence type="ECO:0000256" key="5">
    <source>
        <dbReference type="ARBA" id="ARBA00023180"/>
    </source>
</evidence>
<dbReference type="Gene3D" id="6.20.50.160">
    <property type="match status" value="1"/>
</dbReference>
<dbReference type="Gene3D" id="2.20.130.20">
    <property type="match status" value="1"/>
</dbReference>
<dbReference type="EMBL" id="CH954177">
    <property type="protein sequence ID" value="EDV58062.1"/>
    <property type="molecule type" value="Genomic_DNA"/>
</dbReference>
<dbReference type="OrthoDB" id="9998011at2759"/>
<dbReference type="OMA" id="YNINREN"/>
<dbReference type="PANTHER" id="PTHR11412">
    <property type="entry name" value="MACROGLOBULIN / COMPLEMENT"/>
    <property type="match status" value="1"/>
</dbReference>
<evidence type="ECO:0000259" key="12">
    <source>
        <dbReference type="SMART" id="SM01361"/>
    </source>
</evidence>